<evidence type="ECO:0000259" key="2">
    <source>
        <dbReference type="Pfam" id="PF07811"/>
    </source>
</evidence>
<keyword evidence="4" id="KW-1185">Reference proteome</keyword>
<reference evidence="3 4" key="2">
    <citation type="submission" date="2019-08" db="EMBL/GenBank/DDBJ databases">
        <authorList>
            <person name="Henke P."/>
        </authorList>
    </citation>
    <scope>NUCLEOTIDE SEQUENCE [LARGE SCALE GENOMIC DNA]</scope>
    <source>
        <strain evidence="3">Phe10_nw2017</strain>
    </source>
</reference>
<reference evidence="3 4" key="1">
    <citation type="submission" date="2019-08" db="EMBL/GenBank/DDBJ databases">
        <title>100 year-old enigma solved: identification of Planctomyces bekefii, the type genus and species of the phylum Planctomycetes.</title>
        <authorList>
            <person name="Svetlana D.N."/>
            <person name="Overmann J."/>
        </authorList>
    </citation>
    <scope>NUCLEOTIDE SEQUENCE [LARGE SCALE GENOMIC DNA]</scope>
    <source>
        <strain evidence="3">Phe10_nw2017</strain>
    </source>
</reference>
<evidence type="ECO:0000313" key="4">
    <source>
        <dbReference type="Proteomes" id="UP000321083"/>
    </source>
</evidence>
<name>A0A5C6M678_9PLAN</name>
<dbReference type="EMBL" id="SRHE01000625">
    <property type="protein sequence ID" value="TWW08521.1"/>
    <property type="molecule type" value="Genomic_DNA"/>
</dbReference>
<evidence type="ECO:0000256" key="1">
    <source>
        <dbReference type="SAM" id="Phobius"/>
    </source>
</evidence>
<feature type="transmembrane region" description="Helical" evidence="1">
    <location>
        <begin position="34"/>
        <end position="58"/>
    </location>
</feature>
<sequence>MWRERSVRLCNGRGAVTAARLSARGFGMRRRRGVVILESLTVLLVLVLGLLAVIQWSIVMMTHAGVTAAATEGARTAARAVFVTSRQVDTEQAVASVLAAHGVAGSVTVLVTDLGSTVRVTLTVPVASTRIPNLLSSFYFSLAGRNLRVSATATET</sequence>
<dbReference type="Pfam" id="PF07811">
    <property type="entry name" value="TadE"/>
    <property type="match status" value="1"/>
</dbReference>
<keyword evidence="1" id="KW-0472">Membrane</keyword>
<gene>
    <name evidence="3" type="ORF">E3A20_23510</name>
</gene>
<dbReference type="InterPro" id="IPR012495">
    <property type="entry name" value="TadE-like_dom"/>
</dbReference>
<proteinExistence type="predicted"/>
<evidence type="ECO:0000313" key="3">
    <source>
        <dbReference type="EMBL" id="TWW08521.1"/>
    </source>
</evidence>
<accession>A0A5C6M678</accession>
<keyword evidence="1" id="KW-1133">Transmembrane helix</keyword>
<comment type="caution">
    <text evidence="3">The sequence shown here is derived from an EMBL/GenBank/DDBJ whole genome shotgun (WGS) entry which is preliminary data.</text>
</comment>
<dbReference type="AlphaFoldDB" id="A0A5C6M678"/>
<dbReference type="Proteomes" id="UP000321083">
    <property type="component" value="Unassembled WGS sequence"/>
</dbReference>
<feature type="domain" description="TadE-like" evidence="2">
    <location>
        <begin position="33"/>
        <end position="75"/>
    </location>
</feature>
<keyword evidence="1" id="KW-0812">Transmembrane</keyword>
<protein>
    <recommendedName>
        <fullName evidence="2">TadE-like domain-containing protein</fullName>
    </recommendedName>
</protein>
<organism evidence="3 4">
    <name type="scientific">Planctomyces bekefii</name>
    <dbReference type="NCBI Taxonomy" id="1653850"/>
    <lineage>
        <taxon>Bacteria</taxon>
        <taxon>Pseudomonadati</taxon>
        <taxon>Planctomycetota</taxon>
        <taxon>Planctomycetia</taxon>
        <taxon>Planctomycetales</taxon>
        <taxon>Planctomycetaceae</taxon>
        <taxon>Planctomyces</taxon>
    </lineage>
</organism>